<dbReference type="OrthoDB" id="8449715at2"/>
<evidence type="ECO:0000313" key="2">
    <source>
        <dbReference type="Proteomes" id="UP000037822"/>
    </source>
</evidence>
<proteinExistence type="predicted"/>
<dbReference type="AlphaFoldDB" id="A0A0N1F1F5"/>
<reference evidence="1 2" key="1">
    <citation type="submission" date="2015-07" db="EMBL/GenBank/DDBJ databases">
        <title>Whole genome sequencing of Bosea vaviloviae isolated from cave pool.</title>
        <authorList>
            <person name="Tan N.E.H."/>
            <person name="Lee Y.P."/>
            <person name="Gan H.M."/>
            <person name="Barton H."/>
            <person name="Savka M.A."/>
        </authorList>
    </citation>
    <scope>NUCLEOTIDE SEQUENCE [LARGE SCALE GENOMIC DNA]</scope>
    <source>
        <strain evidence="1 2">SD260</strain>
    </source>
</reference>
<dbReference type="PATRIC" id="fig|1526658.3.peg.1706"/>
<dbReference type="Proteomes" id="UP000037822">
    <property type="component" value="Unassembled WGS sequence"/>
</dbReference>
<accession>A0A0N1F1F5</accession>
<sequence length="149" mass="16177">MTTIGSTSYSAVTSRYAAVERSQSSTFADQIGQETASTTGPQSGKLATLSAELKELQRQQVNMSNRDYLLANLTLKEQVSTERLNAGEGLDVIGVRFEGRIFNLAGKAFGPRSLDFAKISYSDMVQLVEPEDKLGGNLAQHQTSIDIQL</sequence>
<organism evidence="1 2">
    <name type="scientific">Bosea vaviloviae</name>
    <dbReference type="NCBI Taxonomy" id="1526658"/>
    <lineage>
        <taxon>Bacteria</taxon>
        <taxon>Pseudomonadati</taxon>
        <taxon>Pseudomonadota</taxon>
        <taxon>Alphaproteobacteria</taxon>
        <taxon>Hyphomicrobiales</taxon>
        <taxon>Boseaceae</taxon>
        <taxon>Bosea</taxon>
    </lineage>
</organism>
<protein>
    <submittedName>
        <fullName evidence="1">Uncharacterized protein</fullName>
    </submittedName>
</protein>
<evidence type="ECO:0000313" key="1">
    <source>
        <dbReference type="EMBL" id="KPH77376.1"/>
    </source>
</evidence>
<dbReference type="RefSeq" id="WP_054211353.1">
    <property type="nucleotide sequence ID" value="NZ_LGSZ01000060.1"/>
</dbReference>
<name>A0A0N1F1F5_9HYPH</name>
<comment type="caution">
    <text evidence="1">The sequence shown here is derived from an EMBL/GenBank/DDBJ whole genome shotgun (WGS) entry which is preliminary data.</text>
</comment>
<gene>
    <name evidence="1" type="ORF">AE618_22780</name>
</gene>
<dbReference type="EMBL" id="LGSZ01000060">
    <property type="protein sequence ID" value="KPH77376.1"/>
    <property type="molecule type" value="Genomic_DNA"/>
</dbReference>
<keyword evidence="2" id="KW-1185">Reference proteome</keyword>